<dbReference type="EMBL" id="VVXK01000011">
    <property type="protein sequence ID" value="KAA2369843.1"/>
    <property type="molecule type" value="Genomic_DNA"/>
</dbReference>
<dbReference type="Proteomes" id="UP000322658">
    <property type="component" value="Unassembled WGS sequence"/>
</dbReference>
<reference evidence="13 14" key="1">
    <citation type="journal article" date="2019" name="Nat. Med.">
        <title>A library of human gut bacterial isolates paired with longitudinal multiomics data enables mechanistic microbiome research.</title>
        <authorList>
            <person name="Poyet M."/>
            <person name="Groussin M."/>
            <person name="Gibbons S.M."/>
            <person name="Avila-Pacheco J."/>
            <person name="Jiang X."/>
            <person name="Kearney S.M."/>
            <person name="Perrotta A.R."/>
            <person name="Berdy B."/>
            <person name="Zhao S."/>
            <person name="Lieberman T.D."/>
            <person name="Swanson P.K."/>
            <person name="Smith M."/>
            <person name="Roesemann S."/>
            <person name="Alexander J.E."/>
            <person name="Rich S.A."/>
            <person name="Livny J."/>
            <person name="Vlamakis H."/>
            <person name="Clish C."/>
            <person name="Bullock K."/>
            <person name="Deik A."/>
            <person name="Scott J."/>
            <person name="Pierce K.A."/>
            <person name="Xavier R.J."/>
            <person name="Alm E.J."/>
        </authorList>
    </citation>
    <scope>NUCLEOTIDE SEQUENCE [LARGE SCALE GENOMIC DNA]</scope>
    <source>
        <strain evidence="12 13">BIOML-A1</strain>
        <strain evidence="11 14">BIOML-A2</strain>
    </source>
</reference>
<protein>
    <submittedName>
        <fullName evidence="11">Peptidoglycan DD-metalloendopeptidase family protein</fullName>
    </submittedName>
</protein>
<feature type="domain" description="Csd3-like second N-terminal" evidence="10">
    <location>
        <begin position="151"/>
        <end position="264"/>
    </location>
</feature>
<dbReference type="PROSITE" id="PS51257">
    <property type="entry name" value="PROKAR_LIPOPROTEIN"/>
    <property type="match status" value="1"/>
</dbReference>
<evidence type="ECO:0000313" key="14">
    <source>
        <dbReference type="Proteomes" id="UP000323567"/>
    </source>
</evidence>
<evidence type="ECO:0000313" key="12">
    <source>
        <dbReference type="EMBL" id="KAA2373548.1"/>
    </source>
</evidence>
<comment type="cofactor">
    <cofactor evidence="1">
        <name>Zn(2+)</name>
        <dbReference type="ChEBI" id="CHEBI:29105"/>
    </cofactor>
</comment>
<dbReference type="EMBL" id="VVXJ01000032">
    <property type="protein sequence ID" value="KAA2373548.1"/>
    <property type="molecule type" value="Genomic_DNA"/>
</dbReference>
<keyword evidence="5" id="KW-0378">Hydrolase</keyword>
<dbReference type="GO" id="GO:0006508">
    <property type="term" value="P:proteolysis"/>
    <property type="evidence" value="ECO:0007669"/>
    <property type="project" value="UniProtKB-KW"/>
</dbReference>
<feature type="chain" id="PRO_5036138408" evidence="8">
    <location>
        <begin position="22"/>
        <end position="431"/>
    </location>
</feature>
<evidence type="ECO:0000256" key="3">
    <source>
        <dbReference type="ARBA" id="ARBA00022670"/>
    </source>
</evidence>
<evidence type="ECO:0000256" key="8">
    <source>
        <dbReference type="SAM" id="SignalP"/>
    </source>
</evidence>
<gene>
    <name evidence="12" type="ORF">F2Y07_12165</name>
    <name evidence="11" type="ORF">F2Y13_08620</name>
</gene>
<dbReference type="InterPro" id="IPR011055">
    <property type="entry name" value="Dup_hybrid_motif"/>
</dbReference>
<dbReference type="GO" id="GO:0046872">
    <property type="term" value="F:metal ion binding"/>
    <property type="evidence" value="ECO:0007669"/>
    <property type="project" value="UniProtKB-KW"/>
</dbReference>
<dbReference type="PANTHER" id="PTHR21666:SF288">
    <property type="entry name" value="CELL DIVISION PROTEIN YTFB"/>
    <property type="match status" value="1"/>
</dbReference>
<proteinExistence type="predicted"/>
<evidence type="ECO:0000259" key="10">
    <source>
        <dbReference type="Pfam" id="PF19425"/>
    </source>
</evidence>
<evidence type="ECO:0000313" key="11">
    <source>
        <dbReference type="EMBL" id="KAA2369843.1"/>
    </source>
</evidence>
<feature type="signal peptide" evidence="8">
    <location>
        <begin position="1"/>
        <end position="21"/>
    </location>
</feature>
<dbReference type="SUPFAM" id="SSF51261">
    <property type="entry name" value="Duplicated hybrid motif"/>
    <property type="match status" value="1"/>
</dbReference>
<comment type="subcellular location">
    <subcellularLocation>
        <location evidence="2">Cell envelope</location>
    </subcellularLocation>
</comment>
<accession>A0A5B3G877</accession>
<dbReference type="Gene3D" id="2.70.70.10">
    <property type="entry name" value="Glucose Permease (Domain IIA)"/>
    <property type="match status" value="1"/>
</dbReference>
<evidence type="ECO:0000256" key="4">
    <source>
        <dbReference type="ARBA" id="ARBA00022723"/>
    </source>
</evidence>
<name>A0A5B3G877_9BACT</name>
<dbReference type="InterPro" id="IPR045834">
    <property type="entry name" value="Csd3_N2"/>
</dbReference>
<comment type="caution">
    <text evidence="11">The sequence shown here is derived from an EMBL/GenBank/DDBJ whole genome shotgun (WGS) entry which is preliminary data.</text>
</comment>
<evidence type="ECO:0000313" key="13">
    <source>
        <dbReference type="Proteomes" id="UP000322658"/>
    </source>
</evidence>
<feature type="domain" description="M23ase beta-sheet core" evidence="9">
    <location>
        <begin position="277"/>
        <end position="373"/>
    </location>
</feature>
<evidence type="ECO:0000256" key="6">
    <source>
        <dbReference type="ARBA" id="ARBA00022833"/>
    </source>
</evidence>
<evidence type="ECO:0000256" key="5">
    <source>
        <dbReference type="ARBA" id="ARBA00022801"/>
    </source>
</evidence>
<dbReference type="Gene3D" id="3.10.450.350">
    <property type="match status" value="1"/>
</dbReference>
<dbReference type="AlphaFoldDB" id="A0A5B3G877"/>
<keyword evidence="4" id="KW-0479">Metal-binding</keyword>
<dbReference type="GO" id="GO:0004222">
    <property type="term" value="F:metalloendopeptidase activity"/>
    <property type="evidence" value="ECO:0007669"/>
    <property type="project" value="TreeGrafter"/>
</dbReference>
<evidence type="ECO:0000256" key="1">
    <source>
        <dbReference type="ARBA" id="ARBA00001947"/>
    </source>
</evidence>
<dbReference type="Proteomes" id="UP000323567">
    <property type="component" value="Unassembled WGS sequence"/>
</dbReference>
<evidence type="ECO:0000256" key="7">
    <source>
        <dbReference type="ARBA" id="ARBA00023049"/>
    </source>
</evidence>
<dbReference type="InterPro" id="IPR050570">
    <property type="entry name" value="Cell_wall_metabolism_enzyme"/>
</dbReference>
<evidence type="ECO:0000256" key="2">
    <source>
        <dbReference type="ARBA" id="ARBA00004196"/>
    </source>
</evidence>
<sequence length="431" mass="47353">MNGLKITICALLLAAAGACNRTQGPAVEVEDAEEPHNMLYGINADDYRTETGEVGSGETLGKILNGFGVSALAVDRLDKASKEVFPLRNIRAGHKYTAFIHEDSLYAPHLDYLAYEISVTDYVVFGFHDDSVSVRKDAKAYTLRRTKKSAVINSSLWGAIMEQQLPYALAAELEDIYQWTVDFFGIQKGDDFTVIYDERFIDDTVSVGIGRIWGAKFSQGGKEYYAIPFRQGGKIQYWEADGASLRKQMLKAPLKYSRISSKFSYARKHPIYKVYRPHTGVDYAAPKGTPVHAVADGTVTFKGWGGGGGNTLKIKHAGNLMTGYLHLSGYAKGIVKGSRVSQGQLIGYVGSTGASTGPHLDYRVWKNGTPIDPLKIPSEPAEPIARENRALFEFVRDRITAELNGEVSPEEQITQLDSLVLPATVQAPDKQ</sequence>
<dbReference type="RefSeq" id="WP_022061815.1">
    <property type="nucleotide sequence ID" value="NZ_CAUCYH010000036.1"/>
</dbReference>
<organism evidence="11 14">
    <name type="scientific">Alistipes shahii</name>
    <dbReference type="NCBI Taxonomy" id="328814"/>
    <lineage>
        <taxon>Bacteria</taxon>
        <taxon>Pseudomonadati</taxon>
        <taxon>Bacteroidota</taxon>
        <taxon>Bacteroidia</taxon>
        <taxon>Bacteroidales</taxon>
        <taxon>Rikenellaceae</taxon>
        <taxon>Alistipes</taxon>
    </lineage>
</organism>
<dbReference type="CDD" id="cd12797">
    <property type="entry name" value="M23_peptidase"/>
    <property type="match status" value="1"/>
</dbReference>
<keyword evidence="6" id="KW-0862">Zinc</keyword>
<dbReference type="PANTHER" id="PTHR21666">
    <property type="entry name" value="PEPTIDASE-RELATED"/>
    <property type="match status" value="1"/>
</dbReference>
<keyword evidence="3" id="KW-0645">Protease</keyword>
<keyword evidence="7" id="KW-0482">Metalloprotease</keyword>
<dbReference type="Pfam" id="PF19425">
    <property type="entry name" value="Csd3_N2"/>
    <property type="match status" value="1"/>
</dbReference>
<dbReference type="GO" id="GO:0030313">
    <property type="term" value="C:cell envelope"/>
    <property type="evidence" value="ECO:0007669"/>
    <property type="project" value="UniProtKB-SubCell"/>
</dbReference>
<evidence type="ECO:0000259" key="9">
    <source>
        <dbReference type="Pfam" id="PF01551"/>
    </source>
</evidence>
<dbReference type="InterPro" id="IPR016047">
    <property type="entry name" value="M23ase_b-sheet_dom"/>
</dbReference>
<dbReference type="Pfam" id="PF01551">
    <property type="entry name" value="Peptidase_M23"/>
    <property type="match status" value="1"/>
</dbReference>
<keyword evidence="8" id="KW-0732">Signal</keyword>